<comment type="caution">
    <text evidence="1">The sequence shown here is derived from an EMBL/GenBank/DDBJ whole genome shotgun (WGS) entry which is preliminary data.</text>
</comment>
<evidence type="ECO:0000313" key="1">
    <source>
        <dbReference type="EMBL" id="KAJ4937577.1"/>
    </source>
</evidence>
<name>A0AAD6FKK6_9TELE</name>
<keyword evidence="2" id="KW-1185">Reference proteome</keyword>
<feature type="non-terminal residue" evidence="1">
    <location>
        <position position="1"/>
    </location>
</feature>
<dbReference type="AlphaFoldDB" id="A0AAD6FKK6"/>
<accession>A0AAD6FKK6</accession>
<sequence>QHGGAVTLPNCRELPQIPAAQDWLRASGECQASSALMEVGQRKWEEWETLRLLGSQWVLLVIVRCTLGPVTG</sequence>
<proteinExistence type="predicted"/>
<reference evidence="1" key="1">
    <citation type="submission" date="2022-11" db="EMBL/GenBank/DDBJ databases">
        <title>Chromosome-level genome of Pogonophryne albipinna.</title>
        <authorList>
            <person name="Jo E."/>
        </authorList>
    </citation>
    <scope>NUCLEOTIDE SEQUENCE</scope>
    <source>
        <strain evidence="1">SGF0006</strain>
        <tissue evidence="1">Muscle</tissue>
    </source>
</reference>
<feature type="non-terminal residue" evidence="1">
    <location>
        <position position="72"/>
    </location>
</feature>
<gene>
    <name evidence="1" type="ORF">JOQ06_002211</name>
</gene>
<evidence type="ECO:0000313" key="2">
    <source>
        <dbReference type="Proteomes" id="UP001219934"/>
    </source>
</evidence>
<protein>
    <submittedName>
        <fullName evidence="1">Uncharacterized protein</fullName>
    </submittedName>
</protein>
<organism evidence="1 2">
    <name type="scientific">Pogonophryne albipinna</name>
    <dbReference type="NCBI Taxonomy" id="1090488"/>
    <lineage>
        <taxon>Eukaryota</taxon>
        <taxon>Metazoa</taxon>
        <taxon>Chordata</taxon>
        <taxon>Craniata</taxon>
        <taxon>Vertebrata</taxon>
        <taxon>Euteleostomi</taxon>
        <taxon>Actinopterygii</taxon>
        <taxon>Neopterygii</taxon>
        <taxon>Teleostei</taxon>
        <taxon>Neoteleostei</taxon>
        <taxon>Acanthomorphata</taxon>
        <taxon>Eupercaria</taxon>
        <taxon>Perciformes</taxon>
        <taxon>Notothenioidei</taxon>
        <taxon>Pogonophryne</taxon>
    </lineage>
</organism>
<dbReference type="Proteomes" id="UP001219934">
    <property type="component" value="Unassembled WGS sequence"/>
</dbReference>
<dbReference type="EMBL" id="JAPTMU010000009">
    <property type="protein sequence ID" value="KAJ4937577.1"/>
    <property type="molecule type" value="Genomic_DNA"/>
</dbReference>